<feature type="region of interest" description="Disordered" evidence="1">
    <location>
        <begin position="117"/>
        <end position="147"/>
    </location>
</feature>
<dbReference type="PANTHER" id="PTHR31589">
    <property type="entry name" value="PROTEIN, PUTATIVE (DUF239)-RELATED-RELATED"/>
    <property type="match status" value="1"/>
</dbReference>
<keyword evidence="3" id="KW-1185">Reference proteome</keyword>
<accession>A0A8M8UQP6</accession>
<dbReference type="InterPro" id="IPR025521">
    <property type="entry name" value="Neprosin_propep"/>
</dbReference>
<dbReference type="InterPro" id="IPR004314">
    <property type="entry name" value="Neprosin"/>
</dbReference>
<dbReference type="GeneID" id="105174857"/>
<proteinExistence type="predicted"/>
<reference evidence="3" key="1">
    <citation type="submission" date="2024-10" db="UniProtKB">
        <authorList>
            <consortium name="RefSeq"/>
        </authorList>
    </citation>
    <scope>NUCLEOTIDE SEQUENCE [LARGE SCALE GENOMIC DNA]</scope>
    <source>
        <strain evidence="3">cv. Zhongzhi No. 13</strain>
    </source>
</reference>
<name>A0A8M8UQP6_SESIN</name>
<organism evidence="3 4">
    <name type="scientific">Sesamum indicum</name>
    <name type="common">Oriental sesame</name>
    <name type="synonym">Sesamum orientale</name>
    <dbReference type="NCBI Taxonomy" id="4182"/>
    <lineage>
        <taxon>Eukaryota</taxon>
        <taxon>Viridiplantae</taxon>
        <taxon>Streptophyta</taxon>
        <taxon>Embryophyta</taxon>
        <taxon>Tracheophyta</taxon>
        <taxon>Spermatophyta</taxon>
        <taxon>Magnoliopsida</taxon>
        <taxon>eudicotyledons</taxon>
        <taxon>Gunneridae</taxon>
        <taxon>Pentapetalae</taxon>
        <taxon>asterids</taxon>
        <taxon>lamiids</taxon>
        <taxon>Lamiales</taxon>
        <taxon>Pedaliaceae</taxon>
        <taxon>Sesamum</taxon>
    </lineage>
</organism>
<dbReference type="Pfam" id="PF14365">
    <property type="entry name" value="Neprosin_AP"/>
    <property type="match status" value="1"/>
</dbReference>
<dbReference type="AlphaFoldDB" id="A0A8M8UQP6"/>
<dbReference type="InterPro" id="IPR053168">
    <property type="entry name" value="Glutamic_endopeptidase"/>
</dbReference>
<protein>
    <submittedName>
        <fullName evidence="4">Uncharacterized protein LOC105174857 isoform X3</fullName>
    </submittedName>
</protein>
<dbReference type="Pfam" id="PF03080">
    <property type="entry name" value="Neprosin"/>
    <property type="match status" value="1"/>
</dbReference>
<evidence type="ECO:0000313" key="4">
    <source>
        <dbReference type="RefSeq" id="XP_020548742.1"/>
    </source>
</evidence>
<reference evidence="4" key="2">
    <citation type="submission" date="2025-08" db="UniProtKB">
        <authorList>
            <consortium name="RefSeq"/>
        </authorList>
    </citation>
    <scope>IDENTIFICATION</scope>
</reference>
<dbReference type="RefSeq" id="XP_020548742.1">
    <property type="nucleotide sequence ID" value="XM_020693083.1"/>
</dbReference>
<feature type="compositionally biased region" description="Polar residues" evidence="1">
    <location>
        <begin position="134"/>
        <end position="147"/>
    </location>
</feature>
<evidence type="ECO:0000256" key="1">
    <source>
        <dbReference type="SAM" id="MobiDB-lite"/>
    </source>
</evidence>
<evidence type="ECO:0000259" key="2">
    <source>
        <dbReference type="PROSITE" id="PS52045"/>
    </source>
</evidence>
<dbReference type="PANTHER" id="PTHR31589:SF111">
    <property type="entry name" value="NEPROSIN DOMAIN-CONTAINING PROTEIN"/>
    <property type="match status" value="1"/>
</dbReference>
<feature type="domain" description="Neprosin PEP catalytic" evidence="2">
    <location>
        <begin position="90"/>
        <end position="357"/>
    </location>
</feature>
<sequence length="357" mass="40406">MSLLRMEFKWMIVLLLLFGTIFTIISSKIVVNDSFSSGQERATDLHKSHVIKSIQSEDGDIIDCIDIYKQPAFDHPALKDHKIQLRPSHDVKTENTSASKKMYVGRNIGSPVTVTTQTWHKSGSCPKGTIPIRRTQTNYGSKGQSDSNYARKTPVLLHNEKQANESKKLYLLQTNHSLAILHADGFAYMGAKGDIRVWNPKVELDDEYSTSQVALKSGPYYDYEAIEAGWADPATSNWWVQYGETINIGYWPHDLFALLKFHAQTVQWGGEVYSPRVGTHPHTSTAMGNGQFPDYVFGNSGSIKRMRVVENNMVLRLPQWVNGWSDEYDCYGIFYLSDYVEEPEFYFGGPGRNPVCP</sequence>
<gene>
    <name evidence="4" type="primary">LOC105174857</name>
</gene>
<evidence type="ECO:0000313" key="3">
    <source>
        <dbReference type="Proteomes" id="UP000504604"/>
    </source>
</evidence>
<dbReference type="PROSITE" id="PS52045">
    <property type="entry name" value="NEPROSIN_PEP_CD"/>
    <property type="match status" value="1"/>
</dbReference>
<dbReference type="Proteomes" id="UP000504604">
    <property type="component" value="Linkage group LG1"/>
</dbReference>